<dbReference type="PANTHER" id="PTHR35176:SF11">
    <property type="entry name" value="PYRIDOXAMINE 5'-PHOSPHATE OXIDASE FAMILY PROTEIN"/>
    <property type="match status" value="1"/>
</dbReference>
<evidence type="ECO:0000313" key="3">
    <source>
        <dbReference type="EMBL" id="AXK35170.1"/>
    </source>
</evidence>
<name>A0A345XU54_9ACTN</name>
<organism evidence="3 4">
    <name type="scientific">Streptomyces armeniacus</name>
    <dbReference type="NCBI Taxonomy" id="83291"/>
    <lineage>
        <taxon>Bacteria</taxon>
        <taxon>Bacillati</taxon>
        <taxon>Actinomycetota</taxon>
        <taxon>Actinomycetes</taxon>
        <taxon>Kitasatosporales</taxon>
        <taxon>Streptomycetaceae</taxon>
        <taxon>Streptomyces</taxon>
    </lineage>
</organism>
<dbReference type="GO" id="GO:0070967">
    <property type="term" value="F:coenzyme F420 binding"/>
    <property type="evidence" value="ECO:0007669"/>
    <property type="project" value="TreeGrafter"/>
</dbReference>
<dbReference type="NCBIfam" id="TIGR03666">
    <property type="entry name" value="Rv2061_F420"/>
    <property type="match status" value="1"/>
</dbReference>
<protein>
    <submittedName>
        <fullName evidence="3">PPOX class F420-dependent oxidoreductase</fullName>
        <ecNumber evidence="3">1.-.-.-</ecNumber>
    </submittedName>
</protein>
<dbReference type="EC" id="1.-.-.-" evidence="3"/>
<dbReference type="AlphaFoldDB" id="A0A345XU54"/>
<sequence>MTADDSVRGRGFTVGVALLVGAGTTVTGVWSLGWPHSFAELVDFPQHEHFLHDIGAFQLGLGALLLLACVWHDAMATALAATLVANAVHTVNHAMDLDHGGKWWHIAVLAAITAAVAAALALRLRLLGGVTGGVTAATRPELAPFVRQKTVLLTTYRKDGRPGSTPVSIAVDGGTAYIRSFEKAVKTRRLRNNPAVRIAPSTGLGNRPGPGLGARLRRLEHGSAEERRARRMLRTKYPVLHGAVVPFTHRVARRKTGRTVHFAVVDVEAGAAADAGAGVQPDAR</sequence>
<keyword evidence="1 3" id="KW-0560">Oxidoreductase</keyword>
<feature type="transmembrane region" description="Helical" evidence="2">
    <location>
        <begin position="103"/>
        <end position="122"/>
    </location>
</feature>
<keyword evidence="2" id="KW-0812">Transmembrane</keyword>
<dbReference type="SUPFAM" id="SSF50475">
    <property type="entry name" value="FMN-binding split barrel"/>
    <property type="match status" value="1"/>
</dbReference>
<proteinExistence type="predicted"/>
<reference evidence="3 4" key="1">
    <citation type="submission" date="2018-07" db="EMBL/GenBank/DDBJ databases">
        <title>Draft genome of the type strain Streptomyces armeniacus ATCC 15676.</title>
        <authorList>
            <person name="Labana P."/>
            <person name="Gosse J.T."/>
            <person name="Boddy C.N."/>
        </authorList>
    </citation>
    <scope>NUCLEOTIDE SEQUENCE [LARGE SCALE GENOMIC DNA]</scope>
    <source>
        <strain evidence="3 4">ATCC 15676</strain>
    </source>
</reference>
<evidence type="ECO:0000313" key="4">
    <source>
        <dbReference type="Proteomes" id="UP000254425"/>
    </source>
</evidence>
<dbReference type="InterPro" id="IPR052019">
    <property type="entry name" value="F420H2_bilvrd_red/Heme_oxyg"/>
</dbReference>
<gene>
    <name evidence="3" type="ORF">DVA86_23535</name>
</gene>
<keyword evidence="2" id="KW-1133">Transmembrane helix</keyword>
<feature type="transmembrane region" description="Helical" evidence="2">
    <location>
        <begin position="50"/>
        <end position="67"/>
    </location>
</feature>
<dbReference type="KEGG" id="sarm:DVA86_23535"/>
<dbReference type="GO" id="GO:0005829">
    <property type="term" value="C:cytosol"/>
    <property type="evidence" value="ECO:0007669"/>
    <property type="project" value="TreeGrafter"/>
</dbReference>
<accession>A0A345XU54</accession>
<dbReference type="PANTHER" id="PTHR35176">
    <property type="entry name" value="HEME OXYGENASE HI_0854-RELATED"/>
    <property type="match status" value="1"/>
</dbReference>
<feature type="transmembrane region" description="Helical" evidence="2">
    <location>
        <begin position="12"/>
        <end position="30"/>
    </location>
</feature>
<dbReference type="Proteomes" id="UP000254425">
    <property type="component" value="Chromosome"/>
</dbReference>
<evidence type="ECO:0000256" key="1">
    <source>
        <dbReference type="ARBA" id="ARBA00023002"/>
    </source>
</evidence>
<keyword evidence="4" id="KW-1185">Reference proteome</keyword>
<keyword evidence="2" id="KW-0472">Membrane</keyword>
<evidence type="ECO:0000256" key="2">
    <source>
        <dbReference type="SAM" id="Phobius"/>
    </source>
</evidence>
<dbReference type="Gene3D" id="2.30.110.10">
    <property type="entry name" value="Electron Transport, Fmn-binding Protein, Chain A"/>
    <property type="match status" value="1"/>
</dbReference>
<dbReference type="InterPro" id="IPR019965">
    <property type="entry name" value="PPOX_F420-dep_Rv2061_put"/>
</dbReference>
<dbReference type="EMBL" id="CP031320">
    <property type="protein sequence ID" value="AXK35170.1"/>
    <property type="molecule type" value="Genomic_DNA"/>
</dbReference>
<dbReference type="GO" id="GO:0016627">
    <property type="term" value="F:oxidoreductase activity, acting on the CH-CH group of donors"/>
    <property type="evidence" value="ECO:0007669"/>
    <property type="project" value="TreeGrafter"/>
</dbReference>
<dbReference type="InterPro" id="IPR012349">
    <property type="entry name" value="Split_barrel_FMN-bd"/>
</dbReference>